<accession>A0A7J7CWH5</accession>
<protein>
    <submittedName>
        <fullName evidence="2">Uncharacterized protein</fullName>
    </submittedName>
</protein>
<dbReference type="AlphaFoldDB" id="A0A7J7CWH5"/>
<proteinExistence type="predicted"/>
<keyword evidence="1" id="KW-0812">Transmembrane</keyword>
<keyword evidence="1" id="KW-0472">Membrane</keyword>
<comment type="caution">
    <text evidence="2">The sequence shown here is derived from an EMBL/GenBank/DDBJ whole genome shotgun (WGS) entry which is preliminary data.</text>
</comment>
<sequence length="99" mass="11663">MTIATIWRISPFHTNNVQLPNWGKKSNLFVGFVLYKVLRQSMELMMMMFCANPFLFMSFGYLLLHSSQDLCFAVVISNQQNRLAFVVFLKFEKLHMVFD</sequence>
<keyword evidence="3" id="KW-1185">Reference proteome</keyword>
<organism evidence="2 3">
    <name type="scientific">Tripterygium wilfordii</name>
    <name type="common">Thunder God vine</name>
    <dbReference type="NCBI Taxonomy" id="458696"/>
    <lineage>
        <taxon>Eukaryota</taxon>
        <taxon>Viridiplantae</taxon>
        <taxon>Streptophyta</taxon>
        <taxon>Embryophyta</taxon>
        <taxon>Tracheophyta</taxon>
        <taxon>Spermatophyta</taxon>
        <taxon>Magnoliopsida</taxon>
        <taxon>eudicotyledons</taxon>
        <taxon>Gunneridae</taxon>
        <taxon>Pentapetalae</taxon>
        <taxon>rosids</taxon>
        <taxon>fabids</taxon>
        <taxon>Celastrales</taxon>
        <taxon>Celastraceae</taxon>
        <taxon>Tripterygium</taxon>
    </lineage>
</organism>
<evidence type="ECO:0000256" key="1">
    <source>
        <dbReference type="SAM" id="Phobius"/>
    </source>
</evidence>
<keyword evidence="1" id="KW-1133">Transmembrane helix</keyword>
<dbReference type="InParanoid" id="A0A7J7CWH5"/>
<reference evidence="2 3" key="1">
    <citation type="journal article" date="2020" name="Nat. Commun.">
        <title>Genome of Tripterygium wilfordii and identification of cytochrome P450 involved in triptolide biosynthesis.</title>
        <authorList>
            <person name="Tu L."/>
            <person name="Su P."/>
            <person name="Zhang Z."/>
            <person name="Gao L."/>
            <person name="Wang J."/>
            <person name="Hu T."/>
            <person name="Zhou J."/>
            <person name="Zhang Y."/>
            <person name="Zhao Y."/>
            <person name="Liu Y."/>
            <person name="Song Y."/>
            <person name="Tong Y."/>
            <person name="Lu Y."/>
            <person name="Yang J."/>
            <person name="Xu C."/>
            <person name="Jia M."/>
            <person name="Peters R.J."/>
            <person name="Huang L."/>
            <person name="Gao W."/>
        </authorList>
    </citation>
    <scope>NUCLEOTIDE SEQUENCE [LARGE SCALE GENOMIC DNA]</scope>
    <source>
        <strain evidence="3">cv. XIE 37</strain>
        <tissue evidence="2">Leaf</tissue>
    </source>
</reference>
<dbReference type="EMBL" id="JAAARO010000013">
    <property type="protein sequence ID" value="KAF5738441.1"/>
    <property type="molecule type" value="Genomic_DNA"/>
</dbReference>
<evidence type="ECO:0000313" key="3">
    <source>
        <dbReference type="Proteomes" id="UP000593562"/>
    </source>
</evidence>
<dbReference type="Proteomes" id="UP000593562">
    <property type="component" value="Unassembled WGS sequence"/>
</dbReference>
<feature type="transmembrane region" description="Helical" evidence="1">
    <location>
        <begin position="44"/>
        <end position="64"/>
    </location>
</feature>
<name>A0A7J7CWH5_TRIWF</name>
<gene>
    <name evidence="2" type="ORF">HS088_TW13G01340</name>
</gene>
<evidence type="ECO:0000313" key="2">
    <source>
        <dbReference type="EMBL" id="KAF5738441.1"/>
    </source>
</evidence>